<dbReference type="RefSeq" id="WP_326753455.1">
    <property type="nucleotide sequence ID" value="NZ_CP109134.1"/>
</dbReference>
<dbReference type="Proteomes" id="UP001335325">
    <property type="component" value="Chromosome"/>
</dbReference>
<name>A0ABZ1GML3_9ACTN</name>
<keyword evidence="2" id="KW-1185">Reference proteome</keyword>
<evidence type="ECO:0000313" key="2">
    <source>
        <dbReference type="Proteomes" id="UP001335325"/>
    </source>
</evidence>
<proteinExistence type="predicted"/>
<protein>
    <submittedName>
        <fullName evidence="1">Uncharacterized protein</fullName>
    </submittedName>
</protein>
<reference evidence="1 2" key="1">
    <citation type="submission" date="2022-10" db="EMBL/GenBank/DDBJ databases">
        <title>The complete genomes of actinobacterial strains from the NBC collection.</title>
        <authorList>
            <person name="Joergensen T.S."/>
            <person name="Alvarez Arevalo M."/>
            <person name="Sterndorff E.B."/>
            <person name="Faurdal D."/>
            <person name="Vuksanovic O."/>
            <person name="Mourched A.-S."/>
            <person name="Charusanti P."/>
            <person name="Shaw S."/>
            <person name="Blin K."/>
            <person name="Weber T."/>
        </authorList>
    </citation>
    <scope>NUCLEOTIDE SEQUENCE [LARGE SCALE GENOMIC DNA]</scope>
    <source>
        <strain evidence="1 2">NBC 01753</strain>
    </source>
</reference>
<evidence type="ECO:0000313" key="1">
    <source>
        <dbReference type="EMBL" id="WSD07409.1"/>
    </source>
</evidence>
<organism evidence="1 2">
    <name type="scientific">Streptomyces hirsutus</name>
    <dbReference type="NCBI Taxonomy" id="35620"/>
    <lineage>
        <taxon>Bacteria</taxon>
        <taxon>Bacillati</taxon>
        <taxon>Actinomycetota</taxon>
        <taxon>Actinomycetes</taxon>
        <taxon>Kitasatosporales</taxon>
        <taxon>Streptomycetaceae</taxon>
        <taxon>Streptomyces</taxon>
    </lineage>
</organism>
<dbReference type="GeneID" id="91544437"/>
<dbReference type="EMBL" id="CP109134">
    <property type="protein sequence ID" value="WSD07409.1"/>
    <property type="molecule type" value="Genomic_DNA"/>
</dbReference>
<accession>A0ABZ1GML3</accession>
<gene>
    <name evidence="1" type="ORF">OIE73_17675</name>
</gene>
<sequence>MTREQLAAALTLSDCDAAQEARARLLAGADFTWLSDGHRAQSVHRYWDVWSWRLEVMLDTGVMPRPGLAEAVAHLRAAGEAETHLATVSAPDRRFTVFLSADLTSCIACM</sequence>